<organism evidence="1 2">
    <name type="scientific">Volvox africanus</name>
    <dbReference type="NCBI Taxonomy" id="51714"/>
    <lineage>
        <taxon>Eukaryota</taxon>
        <taxon>Viridiplantae</taxon>
        <taxon>Chlorophyta</taxon>
        <taxon>core chlorophytes</taxon>
        <taxon>Chlorophyceae</taxon>
        <taxon>CS clade</taxon>
        <taxon>Chlamydomonadales</taxon>
        <taxon>Volvocaceae</taxon>
        <taxon>Volvox</taxon>
    </lineage>
</organism>
<dbReference type="EMBL" id="BSDZ01000021">
    <property type="protein sequence ID" value="GLI64988.1"/>
    <property type="molecule type" value="Genomic_DNA"/>
</dbReference>
<gene>
    <name evidence="1" type="ORF">VaNZ11_008413</name>
</gene>
<dbReference type="Proteomes" id="UP001165090">
    <property type="component" value="Unassembled WGS sequence"/>
</dbReference>
<reference evidence="1 2" key="1">
    <citation type="journal article" date="2023" name="IScience">
        <title>Expanded male sex-determining region conserved during the evolution of homothallism in the green alga Volvox.</title>
        <authorList>
            <person name="Yamamoto K."/>
            <person name="Matsuzaki R."/>
            <person name="Mahakham W."/>
            <person name="Heman W."/>
            <person name="Sekimoto H."/>
            <person name="Kawachi M."/>
            <person name="Minakuchi Y."/>
            <person name="Toyoda A."/>
            <person name="Nozaki H."/>
        </authorList>
    </citation>
    <scope>NUCLEOTIDE SEQUENCE [LARGE SCALE GENOMIC DNA]</scope>
    <source>
        <strain evidence="1 2">NIES-4468</strain>
    </source>
</reference>
<comment type="caution">
    <text evidence="1">The sequence shown here is derived from an EMBL/GenBank/DDBJ whole genome shotgun (WGS) entry which is preliminary data.</text>
</comment>
<evidence type="ECO:0000313" key="1">
    <source>
        <dbReference type="EMBL" id="GLI64988.1"/>
    </source>
</evidence>
<name>A0ABQ5S657_9CHLO</name>
<feature type="non-terminal residue" evidence="1">
    <location>
        <position position="123"/>
    </location>
</feature>
<protein>
    <submittedName>
        <fullName evidence="1">Uncharacterized protein</fullName>
    </submittedName>
</protein>
<accession>A0ABQ5S657</accession>
<sequence length="123" mass="12429">VRTNGSGGGAAARAVVVRLELPGVNRTAFEECYQDMLTSRIAAAAGVPENAVEVNSAMELPAAGMTARPTNVVGSRTVAAIPKGASSPFLTGRNAAITEARPAVVGLPPGVKRSTGVFNGRAQ</sequence>
<keyword evidence="2" id="KW-1185">Reference proteome</keyword>
<evidence type="ECO:0000313" key="2">
    <source>
        <dbReference type="Proteomes" id="UP001165090"/>
    </source>
</evidence>
<feature type="non-terminal residue" evidence="1">
    <location>
        <position position="1"/>
    </location>
</feature>
<proteinExistence type="predicted"/>